<feature type="signal peptide" evidence="1">
    <location>
        <begin position="1"/>
        <end position="22"/>
    </location>
</feature>
<dbReference type="Proteomes" id="UP001348817">
    <property type="component" value="Plasmid pFA3"/>
</dbReference>
<evidence type="ECO:0000313" key="4">
    <source>
        <dbReference type="Proteomes" id="UP001348817"/>
    </source>
</evidence>
<dbReference type="PANTHER" id="PTHR35812">
    <property type="entry name" value="LIPOPROTEIN"/>
    <property type="match status" value="1"/>
</dbReference>
<feature type="domain" description="Lcl C-terminal" evidence="2">
    <location>
        <begin position="85"/>
        <end position="210"/>
    </location>
</feature>
<dbReference type="EMBL" id="AP025317">
    <property type="protein sequence ID" value="BDD12116.1"/>
    <property type="molecule type" value="Genomic_DNA"/>
</dbReference>
<dbReference type="PROSITE" id="PS51257">
    <property type="entry name" value="PROKAR_LIPOPROTEIN"/>
    <property type="match status" value="1"/>
</dbReference>
<keyword evidence="1" id="KW-0732">Signal</keyword>
<dbReference type="KEGG" id="fax:FUAX_45480"/>
<dbReference type="RefSeq" id="WP_338395472.1">
    <property type="nucleotide sequence ID" value="NZ_AP025317.1"/>
</dbReference>
<keyword evidence="3" id="KW-0614">Plasmid</keyword>
<geneLocation type="plasmid" evidence="3 4">
    <name>pFA3</name>
</geneLocation>
<sequence length="406" mass="44886">MDNKRFLSLLCVLFLAMSCAKDGDDGSNDPDDNINITGYNIVDTDVTEFYDNNSIISSPLAGESYYGQDANYIINPPSYTDNGNGTITDNVTGLMWEQDMGEKITFDEAFTKAENSTLGGYSDWRVPTIKELYSLILFTGKVRGESAIDLFINTDYFDQPLGDTSAGEREIDAQTWSSTEYVGQTMNADKTVFGVNFIDGRIKGYPKSKPGSGVANTMYFRMVRGNTEYGKNNYVDNGDGTVSDLATGLMWQKADDGVARNWKDALSYSENLELASYTDWRLPNAKELQSIVDYSRSPQTTDSPAINPIFKTTEINDPNGNPGHYPYFWTSTTHLDGANPYKNGVYIAFGKGLGKMNGILMDVHGAGCQRSDPKAGNANDYPEYFGPQGDLRTVFNHVRAVRTISK</sequence>
<feature type="chain" id="PRO_5043851928" description="Lcl C-terminal domain-containing protein" evidence="1">
    <location>
        <begin position="23"/>
        <end position="406"/>
    </location>
</feature>
<dbReference type="AlphaFoldDB" id="A0AAU9DG60"/>
<dbReference type="InterPro" id="IPR011460">
    <property type="entry name" value="Lcl_C"/>
</dbReference>
<reference evidence="3 4" key="1">
    <citation type="submission" date="2021-12" db="EMBL/GenBank/DDBJ databases">
        <title>Genome sequencing of bacteria with rrn-lacking chromosome and rrn-plasmid.</title>
        <authorList>
            <person name="Anda M."/>
            <person name="Iwasaki W."/>
        </authorList>
    </citation>
    <scope>NUCLEOTIDE SEQUENCE [LARGE SCALE GENOMIC DNA]</scope>
    <source>
        <strain evidence="3 4">DSM 100852</strain>
        <plasmid evidence="3 4">pFA3</plasmid>
    </source>
</reference>
<keyword evidence="4" id="KW-1185">Reference proteome</keyword>
<feature type="domain" description="Lcl C-terminal" evidence="2">
    <location>
        <begin position="240"/>
        <end position="350"/>
    </location>
</feature>
<gene>
    <name evidence="3" type="ORF">FUAX_45480</name>
</gene>
<evidence type="ECO:0000256" key="1">
    <source>
        <dbReference type="SAM" id="SignalP"/>
    </source>
</evidence>
<name>A0AAU9DG60_9BACT</name>
<proteinExistence type="predicted"/>
<accession>A0AAU9DG60</accession>
<dbReference type="PANTHER" id="PTHR35812:SF1">
    <property type="entry name" value="LIPOPROTEIN"/>
    <property type="match status" value="1"/>
</dbReference>
<dbReference type="Pfam" id="PF07603">
    <property type="entry name" value="Lcl_C"/>
    <property type="match status" value="2"/>
</dbReference>
<protein>
    <recommendedName>
        <fullName evidence="2">Lcl C-terminal domain-containing protein</fullName>
    </recommendedName>
</protein>
<organism evidence="3 4">
    <name type="scientific">Fulvitalea axinellae</name>
    <dbReference type="NCBI Taxonomy" id="1182444"/>
    <lineage>
        <taxon>Bacteria</taxon>
        <taxon>Pseudomonadati</taxon>
        <taxon>Bacteroidota</taxon>
        <taxon>Cytophagia</taxon>
        <taxon>Cytophagales</taxon>
        <taxon>Persicobacteraceae</taxon>
        <taxon>Fulvitalea</taxon>
    </lineage>
</organism>
<evidence type="ECO:0000259" key="2">
    <source>
        <dbReference type="Pfam" id="PF07603"/>
    </source>
</evidence>
<evidence type="ECO:0000313" key="3">
    <source>
        <dbReference type="EMBL" id="BDD12116.1"/>
    </source>
</evidence>